<feature type="region of interest" description="Disordered" evidence="1">
    <location>
        <begin position="1"/>
        <end position="95"/>
    </location>
</feature>
<feature type="compositionally biased region" description="Basic and acidic residues" evidence="1">
    <location>
        <begin position="9"/>
        <end position="39"/>
    </location>
</feature>
<protein>
    <submittedName>
        <fullName evidence="2">ORF3</fullName>
    </submittedName>
</protein>
<feature type="compositionally biased region" description="Low complexity" evidence="1">
    <location>
        <begin position="46"/>
        <end position="57"/>
    </location>
</feature>
<organism evidence="2">
    <name type="scientific">Monilinia barnavirus A</name>
    <dbReference type="NCBI Taxonomy" id="2592777"/>
    <lineage>
        <taxon>Viruses</taxon>
        <taxon>Riboviria</taxon>
        <taxon>Orthornavirae</taxon>
        <taxon>Pisuviricota</taxon>
        <taxon>Pisoniviricetes</taxon>
        <taxon>Sobelivirales</taxon>
        <taxon>Barnaviridae</taxon>
        <taxon>Barnavirus</taxon>
    </lineage>
</organism>
<accession>A0A7G3KIJ9</accession>
<dbReference type="EMBL" id="MK231124">
    <property type="protein sequence ID" value="QED42971.1"/>
    <property type="molecule type" value="Genomic_RNA"/>
</dbReference>
<reference evidence="2" key="1">
    <citation type="submission" date="2018-11" db="EMBL/GenBank/DDBJ databases">
        <authorList>
            <person name="Jo Y."/>
            <person name="Cho W.K."/>
        </authorList>
    </citation>
    <scope>NUCLEOTIDE SEQUENCE</scope>
    <source>
        <strain evidence="2">Won</strain>
    </source>
</reference>
<proteinExistence type="predicted"/>
<sequence length="238" mass="25347">MVKGSVGERVAKRAAHYERLVADGKISRQEANRRERESRLSITGVSTPSASGPPSGGSKRKAVRSTGGSGRGGDMLFPSPSTMGETTLGPGEPGFNVSPWDERWWEHLSHFNNVSLVSMVCQVTCPLDIDDKSCRIAFGFSETKPPEGVTFARVAALKGAVVLRGEALEGRHTFVPPAGSPRILQKRGVRAMSEVNPRSLWFCALVERSSTFVGVIGVHCTASLLCGGGPVLTPTTSL</sequence>
<name>A0A7G3KIJ9_9VIRU</name>
<evidence type="ECO:0000313" key="2">
    <source>
        <dbReference type="EMBL" id="QED42971.1"/>
    </source>
</evidence>
<gene>
    <name evidence="2" type="primary">ORF3</name>
</gene>
<evidence type="ECO:0000256" key="1">
    <source>
        <dbReference type="SAM" id="MobiDB-lite"/>
    </source>
</evidence>